<gene>
    <name evidence="1" type="ORF">AO370_1570</name>
</gene>
<dbReference type="Proteomes" id="UP000078295">
    <property type="component" value="Unassembled WGS sequence"/>
</dbReference>
<dbReference type="AlphaFoldDB" id="A0A198WRK8"/>
<organism evidence="1 2">
    <name type="scientific">Moraxella catarrhalis</name>
    <name type="common">Branhamella catarrhalis</name>
    <dbReference type="NCBI Taxonomy" id="480"/>
    <lineage>
        <taxon>Bacteria</taxon>
        <taxon>Pseudomonadati</taxon>
        <taxon>Pseudomonadota</taxon>
        <taxon>Gammaproteobacteria</taxon>
        <taxon>Moraxellales</taxon>
        <taxon>Moraxellaceae</taxon>
        <taxon>Moraxella</taxon>
    </lineage>
</organism>
<protein>
    <submittedName>
        <fullName evidence="1">Uncharacterized protein</fullName>
    </submittedName>
</protein>
<sequence length="37" mass="4203">MILLNDFDCSTNLPKIHYTKTLKPVIINCSLKPAPLF</sequence>
<comment type="caution">
    <text evidence="1">The sequence shown here is derived from an EMBL/GenBank/DDBJ whole genome shotgun (WGS) entry which is preliminary data.</text>
</comment>
<reference evidence="1 2" key="1">
    <citation type="journal article" date="2016" name="Genome Biol. Evol.">
        <title>Comparative Genomic Analyses of the Moraxella catarrhalis Serosensitive and Seroresistant Lineages Demonstrate Their Independent Evolution.</title>
        <authorList>
            <person name="Earl J.P."/>
            <person name="de Vries S.P."/>
            <person name="Ahmed A."/>
            <person name="Powell E."/>
            <person name="Schultz M.P."/>
            <person name="Hermans P.W."/>
            <person name="Hill D.J."/>
            <person name="Zhou Z."/>
            <person name="Constantinidou C.I."/>
            <person name="Hu F.Z."/>
            <person name="Bootsma H.J."/>
            <person name="Ehrlich G.D."/>
        </authorList>
    </citation>
    <scope>NUCLEOTIDE SEQUENCE [LARGE SCALE GENOMIC DNA]</scope>
    <source>
        <strain evidence="1 2">F23</strain>
    </source>
</reference>
<dbReference type="EMBL" id="LXHQ01000042">
    <property type="protein sequence ID" value="OAV23526.1"/>
    <property type="molecule type" value="Genomic_DNA"/>
</dbReference>
<name>A0A198WRK8_MORCA</name>
<accession>A0A198WRK8</accession>
<proteinExistence type="predicted"/>
<evidence type="ECO:0000313" key="2">
    <source>
        <dbReference type="Proteomes" id="UP000078295"/>
    </source>
</evidence>
<evidence type="ECO:0000313" key="1">
    <source>
        <dbReference type="EMBL" id="OAV23526.1"/>
    </source>
</evidence>